<accession>A0A0G3BJY9</accession>
<protein>
    <submittedName>
        <fullName evidence="2">General secretion pathway protein K</fullName>
    </submittedName>
</protein>
<dbReference type="Proteomes" id="UP000035352">
    <property type="component" value="Chromosome"/>
</dbReference>
<organism evidence="2 3">
    <name type="scientific">Caldimonas brevitalea</name>
    <dbReference type="NCBI Taxonomy" id="413882"/>
    <lineage>
        <taxon>Bacteria</taxon>
        <taxon>Pseudomonadati</taxon>
        <taxon>Pseudomonadota</taxon>
        <taxon>Betaproteobacteria</taxon>
        <taxon>Burkholderiales</taxon>
        <taxon>Sphaerotilaceae</taxon>
        <taxon>Caldimonas</taxon>
    </lineage>
</organism>
<evidence type="ECO:0000313" key="2">
    <source>
        <dbReference type="EMBL" id="AKJ29732.1"/>
    </source>
</evidence>
<dbReference type="OrthoDB" id="9181871at2"/>
<dbReference type="RefSeq" id="WP_047195276.1">
    <property type="nucleotide sequence ID" value="NZ_CP011371.1"/>
</dbReference>
<evidence type="ECO:0000256" key="1">
    <source>
        <dbReference type="SAM" id="SignalP"/>
    </source>
</evidence>
<proteinExistence type="predicted"/>
<name>A0A0G3BJY9_9BURK</name>
<dbReference type="EMBL" id="CP011371">
    <property type="protein sequence ID" value="AKJ29732.1"/>
    <property type="molecule type" value="Genomic_DNA"/>
</dbReference>
<evidence type="ECO:0000313" key="3">
    <source>
        <dbReference type="Proteomes" id="UP000035352"/>
    </source>
</evidence>
<gene>
    <name evidence="2" type="ORF">AAW51_3041</name>
</gene>
<keyword evidence="1" id="KW-0732">Signal</keyword>
<feature type="signal peptide" evidence="1">
    <location>
        <begin position="1"/>
        <end position="23"/>
    </location>
</feature>
<dbReference type="KEGG" id="pbh:AAW51_3041"/>
<dbReference type="AlphaFoldDB" id="A0A0G3BJY9"/>
<sequence length="248" mass="26300">MLLHALWLLLAACAALTTMLTLASRAALETGAAEQQVQTELAQESAVEQVIYELVTQGQVSPWLQGPQTGRRLEIGAQAVDVTVQHVAGLLDAGMADAKVAATLLAARLGRDASPVLQRLLDARARRGARPFGSYAELQAVLQLADEQFACLYPDLTLFSGRSEPDPEHAAPRLRQLLRLAPRQASGPSAMEAQATPAGSTFRLLATPVGTGGQALVAEVAITGLVRPSHLVRSWTFRPQRAATDPCG</sequence>
<keyword evidence="3" id="KW-1185">Reference proteome</keyword>
<feature type="chain" id="PRO_5002551856" evidence="1">
    <location>
        <begin position="24"/>
        <end position="248"/>
    </location>
</feature>
<reference evidence="2 3" key="1">
    <citation type="submission" date="2015-05" db="EMBL/GenBank/DDBJ databases">
        <authorList>
            <person name="Tang B."/>
            <person name="Yu Y."/>
        </authorList>
    </citation>
    <scope>NUCLEOTIDE SEQUENCE [LARGE SCALE GENOMIC DNA]</scope>
    <source>
        <strain evidence="2 3">DSM 7029</strain>
    </source>
</reference>
<dbReference type="STRING" id="413882.AAW51_3041"/>